<sequence>MREPDQPADGAPGDDIVDPHVGTPRRARAVRDEGDHRDVLCAQRGDGGHRLRIVARHDRHAVHPRLSQRRHARAQRAGIEGLDAFDRETDAVRQQTRRRRGEQRLDMAKEGIRARRQHHGETVDPLLREVGRGKVAHVAEGLDRGMNAASRFLGHAGAAIHDTIRGRVADARATRDIRQRRRPSVHCSPP</sequence>
<name>A0AAU8ARB8_9RHOB</name>
<evidence type="ECO:0000256" key="1">
    <source>
        <dbReference type="SAM" id="MobiDB-lite"/>
    </source>
</evidence>
<reference evidence="2" key="1">
    <citation type="submission" date="2023-02" db="EMBL/GenBank/DDBJ databases">
        <title>Description and genomic characterization of Salipiger bruguierae sp. nov., isolated from the sediment of mangrove plant Bruguiera sexangula.</title>
        <authorList>
            <person name="Long M."/>
        </authorList>
    </citation>
    <scope>NUCLEOTIDE SEQUENCE</scope>
    <source>
        <strain evidence="2">H15</strain>
        <plasmid evidence="2">unnamed3</plasmid>
    </source>
</reference>
<geneLocation type="plasmid" evidence="2">
    <name>unnamed3</name>
</geneLocation>
<feature type="region of interest" description="Disordered" evidence="1">
    <location>
        <begin position="171"/>
        <end position="190"/>
    </location>
</feature>
<accession>A0AAU8ARB8</accession>
<protein>
    <submittedName>
        <fullName evidence="2">Uncharacterized protein</fullName>
    </submittedName>
</protein>
<keyword evidence="2" id="KW-0614">Plasmid</keyword>
<dbReference type="EMBL" id="CP123388">
    <property type="protein sequence ID" value="XCC97534.1"/>
    <property type="molecule type" value="Genomic_DNA"/>
</dbReference>
<dbReference type="AlphaFoldDB" id="A0AAU8ARB8"/>
<proteinExistence type="predicted"/>
<feature type="region of interest" description="Disordered" evidence="1">
    <location>
        <begin position="1"/>
        <end position="34"/>
    </location>
</feature>
<evidence type="ECO:0000313" key="2">
    <source>
        <dbReference type="EMBL" id="XCC97534.1"/>
    </source>
</evidence>
<organism evidence="2">
    <name type="scientific">Alloyangia sp. H15</name>
    <dbReference type="NCBI Taxonomy" id="3029062"/>
    <lineage>
        <taxon>Bacteria</taxon>
        <taxon>Pseudomonadati</taxon>
        <taxon>Pseudomonadota</taxon>
        <taxon>Alphaproteobacteria</taxon>
        <taxon>Rhodobacterales</taxon>
        <taxon>Roseobacteraceae</taxon>
        <taxon>Alloyangia</taxon>
    </lineage>
</organism>
<gene>
    <name evidence="2" type="ORF">PVT71_26255</name>
</gene>